<dbReference type="PANTHER" id="PTHR19305">
    <property type="entry name" value="SYNAPTOSOMAL ASSOCIATED PROTEIN"/>
    <property type="match status" value="1"/>
</dbReference>
<evidence type="ECO:0000256" key="1">
    <source>
        <dbReference type="ARBA" id="ARBA00009480"/>
    </source>
</evidence>
<dbReference type="Gene3D" id="1.20.5.110">
    <property type="match status" value="2"/>
</dbReference>
<evidence type="ECO:0000313" key="12">
    <source>
        <dbReference type="Proteomes" id="UP001158576"/>
    </source>
</evidence>
<dbReference type="InterPro" id="IPR000727">
    <property type="entry name" value="T_SNARE_dom"/>
</dbReference>
<name>A0ABN7T5J4_OIKDI</name>
<evidence type="ECO:0000256" key="4">
    <source>
        <dbReference type="ARBA" id="ARBA00037854"/>
    </source>
</evidence>
<dbReference type="Pfam" id="PF12352">
    <property type="entry name" value="V-SNARE_C"/>
    <property type="match status" value="1"/>
</dbReference>
<dbReference type="PROSITE" id="PS50192">
    <property type="entry name" value="T_SNARE"/>
    <property type="match status" value="1"/>
</dbReference>
<accession>A0ABN7T5J4</accession>
<feature type="compositionally biased region" description="Acidic residues" evidence="9">
    <location>
        <begin position="1"/>
        <end position="11"/>
    </location>
</feature>
<sequence length="223" mass="24593">MSNWDDAEFNAEFDPNKDYSVQVQKNDGGLSSTQRALQKIAESEEIGAQTASELYRQREVLERTKGRLEESESHLRESEGHLKSIKSFWGQTMQNWFGKKPKGDASSSPSKKSSSPAKATAASSVSSSNPSSLGQSSGMSSSSSADHMSRLANKKAPSTREQQIEQNLTDMSSGLSRLKNLGLTLQTEIDAQDELIDDVDLAIQRNNLKTQSMNKQMNKMLKK</sequence>
<dbReference type="SMART" id="SM00397">
    <property type="entry name" value="t_SNARE"/>
    <property type="match status" value="2"/>
</dbReference>
<organism evidence="11 12">
    <name type="scientific">Oikopleura dioica</name>
    <name type="common">Tunicate</name>
    <dbReference type="NCBI Taxonomy" id="34765"/>
    <lineage>
        <taxon>Eukaryota</taxon>
        <taxon>Metazoa</taxon>
        <taxon>Chordata</taxon>
        <taxon>Tunicata</taxon>
        <taxon>Appendicularia</taxon>
        <taxon>Copelata</taxon>
        <taxon>Oikopleuridae</taxon>
        <taxon>Oikopleura</taxon>
    </lineage>
</organism>
<evidence type="ECO:0000256" key="8">
    <source>
        <dbReference type="ARBA" id="ARBA00046522"/>
    </source>
</evidence>
<evidence type="ECO:0000256" key="9">
    <source>
        <dbReference type="SAM" id="MobiDB-lite"/>
    </source>
</evidence>
<comment type="subunit">
    <text evidence="8">Forms a SNARE complex, composed of VAMP8, SNAP29 and STX17, involved in fusion of autophagosome with lysosome. Interacts with multiple syntaxins including STX6. Interacts with EIPR1. Interacts with STX17; this interaction is increased in the absence of TMEM39A.</text>
</comment>
<dbReference type="PANTHER" id="PTHR19305:SF9">
    <property type="entry name" value="SYNAPTOSOMAL-ASSOCIATED PROTEIN 29"/>
    <property type="match status" value="1"/>
</dbReference>
<evidence type="ECO:0000256" key="5">
    <source>
        <dbReference type="ARBA" id="ARBA00041113"/>
    </source>
</evidence>
<protein>
    <recommendedName>
        <fullName evidence="5">Synaptosomal-associated protein 29</fullName>
    </recommendedName>
    <alternativeName>
        <fullName evidence="6">Soluble 29 kDa NSF attachment protein</fullName>
    </alternativeName>
    <alternativeName>
        <fullName evidence="7">Vesicle-membrane fusion protein SNAP-29</fullName>
    </alternativeName>
</protein>
<comment type="subcellular location">
    <subcellularLocation>
        <location evidence="3">Cell projection</location>
        <location evidence="3">Cilium membrane</location>
        <topology evidence="3">Peripheral membrane protein</topology>
    </subcellularLocation>
    <subcellularLocation>
        <location evidence="4">Cytoplasmic vesicle</location>
        <location evidence="4">Autophagosome membrane</location>
        <topology evidence="4">Peripheral membrane protein</topology>
    </subcellularLocation>
</comment>
<evidence type="ECO:0000313" key="11">
    <source>
        <dbReference type="EMBL" id="CAG5111809.1"/>
    </source>
</evidence>
<comment type="function">
    <text evidence="2">SNAREs, soluble N-ethylmaleimide-sensitive factor-attachment protein receptors, are essential proteins for fusion of cellular membranes. SNAREs localized on opposing membranes assemble to form a trans-SNARE complex, an extended, parallel four alpha-helical bundle that drives membrane fusion. SNAP29 is a SNARE involved in autophagy through the direct control of autophagosome membrane fusion with the lysososome membrane. Also plays a role in ciliogenesis by regulating membrane fusions.</text>
</comment>
<evidence type="ECO:0000256" key="7">
    <source>
        <dbReference type="ARBA" id="ARBA00043032"/>
    </source>
</evidence>
<proteinExistence type="inferred from homology"/>
<evidence type="ECO:0000259" key="10">
    <source>
        <dbReference type="PROSITE" id="PS50192"/>
    </source>
</evidence>
<feature type="domain" description="T-SNARE coiled-coil homology" evidence="10">
    <location>
        <begin position="158"/>
        <end position="220"/>
    </location>
</feature>
<feature type="region of interest" description="Disordered" evidence="9">
    <location>
        <begin position="1"/>
        <end position="36"/>
    </location>
</feature>
<evidence type="ECO:0000256" key="2">
    <source>
        <dbReference type="ARBA" id="ARBA00037064"/>
    </source>
</evidence>
<feature type="region of interest" description="Disordered" evidence="9">
    <location>
        <begin position="95"/>
        <end position="165"/>
    </location>
</feature>
<dbReference type="SUPFAM" id="SSF58038">
    <property type="entry name" value="SNARE fusion complex"/>
    <property type="match status" value="2"/>
</dbReference>
<keyword evidence="12" id="KW-1185">Reference proteome</keyword>
<gene>
    <name evidence="11" type="ORF">OKIOD_LOCUS14847</name>
</gene>
<evidence type="ECO:0000256" key="3">
    <source>
        <dbReference type="ARBA" id="ARBA00037808"/>
    </source>
</evidence>
<dbReference type="Proteomes" id="UP001158576">
    <property type="component" value="Chromosome 2"/>
</dbReference>
<reference evidence="11 12" key="1">
    <citation type="submission" date="2021-04" db="EMBL/GenBank/DDBJ databases">
        <authorList>
            <person name="Bliznina A."/>
        </authorList>
    </citation>
    <scope>NUCLEOTIDE SEQUENCE [LARGE SCALE GENOMIC DNA]</scope>
</reference>
<comment type="similarity">
    <text evidence="1">Belongs to the SNAP-25 family.</text>
</comment>
<dbReference type="CDD" id="cd15856">
    <property type="entry name" value="SNARE_SNAP29C"/>
    <property type="match status" value="1"/>
</dbReference>
<feature type="compositionally biased region" description="Polar residues" evidence="9">
    <location>
        <begin position="19"/>
        <end position="36"/>
    </location>
</feature>
<dbReference type="EMBL" id="OU015567">
    <property type="protein sequence ID" value="CAG5111809.1"/>
    <property type="molecule type" value="Genomic_DNA"/>
</dbReference>
<feature type="compositionally biased region" description="Low complexity" evidence="9">
    <location>
        <begin position="104"/>
        <end position="145"/>
    </location>
</feature>
<evidence type="ECO:0000256" key="6">
    <source>
        <dbReference type="ARBA" id="ARBA00042308"/>
    </source>
</evidence>